<reference evidence="1 2" key="1">
    <citation type="submission" date="2020-05" db="EMBL/GenBank/DDBJ databases">
        <title>Identification and distribution of gene clusters putatively required for synthesis of sphingolipid metabolism inhibitors in phylogenetically diverse species of the filamentous fungus Fusarium.</title>
        <authorList>
            <person name="Kim H.-S."/>
            <person name="Busman M."/>
            <person name="Brown D.W."/>
            <person name="Divon H."/>
            <person name="Uhlig S."/>
            <person name="Proctor R.H."/>
        </authorList>
    </citation>
    <scope>NUCLEOTIDE SEQUENCE [LARGE SCALE GENOMIC DNA]</scope>
    <source>
        <strain evidence="1 2">NRRL 13617</strain>
    </source>
</reference>
<evidence type="ECO:0000313" key="1">
    <source>
        <dbReference type="EMBL" id="KAF5556306.1"/>
    </source>
</evidence>
<comment type="caution">
    <text evidence="1">The sequence shown here is derived from an EMBL/GenBank/DDBJ whole genome shotgun (WGS) entry which is preliminary data.</text>
</comment>
<organism evidence="1 2">
    <name type="scientific">Fusarium phyllophilum</name>
    <dbReference type="NCBI Taxonomy" id="47803"/>
    <lineage>
        <taxon>Eukaryota</taxon>
        <taxon>Fungi</taxon>
        <taxon>Dikarya</taxon>
        <taxon>Ascomycota</taxon>
        <taxon>Pezizomycotina</taxon>
        <taxon>Sordariomycetes</taxon>
        <taxon>Hypocreomycetidae</taxon>
        <taxon>Hypocreales</taxon>
        <taxon>Nectriaceae</taxon>
        <taxon>Fusarium</taxon>
        <taxon>Fusarium fujikuroi species complex</taxon>
    </lineage>
</organism>
<evidence type="ECO:0000313" key="2">
    <source>
        <dbReference type="Proteomes" id="UP000582016"/>
    </source>
</evidence>
<name>A0A8H5JNE4_9HYPO</name>
<sequence>MASEEGLPHKHKVVSHFVPLPGDLPTDSLPTPGPILEWARQTLQNLFDGGGPTEAAADDALAVVDFALYFESKVVFFKEFVVPLFEKCPLAPGFRFMTLARVMALIEEGKLPRQEGMDLYRTMAGLLIESQDFASLQHPTTIHEQSKR</sequence>
<dbReference type="Proteomes" id="UP000582016">
    <property type="component" value="Unassembled WGS sequence"/>
</dbReference>
<gene>
    <name evidence="1" type="ORF">FPHYL_7992</name>
</gene>
<dbReference type="EMBL" id="JAAOAQ010000290">
    <property type="protein sequence ID" value="KAF5556306.1"/>
    <property type="molecule type" value="Genomic_DNA"/>
</dbReference>
<dbReference type="AlphaFoldDB" id="A0A8H5JNE4"/>
<proteinExistence type="predicted"/>
<accession>A0A8H5JNE4</accession>
<dbReference type="OrthoDB" id="27483at2759"/>
<keyword evidence="2" id="KW-1185">Reference proteome</keyword>
<protein>
    <submittedName>
        <fullName evidence="1">Uncharacterized protein</fullName>
    </submittedName>
</protein>